<dbReference type="GO" id="GO:0008168">
    <property type="term" value="F:methyltransferase activity"/>
    <property type="evidence" value="ECO:0007669"/>
    <property type="project" value="UniProtKB-KW"/>
</dbReference>
<evidence type="ECO:0000313" key="3">
    <source>
        <dbReference type="Proteomes" id="UP000766570"/>
    </source>
</evidence>
<evidence type="ECO:0000259" key="1">
    <source>
        <dbReference type="Pfam" id="PF08241"/>
    </source>
</evidence>
<evidence type="ECO:0000313" key="2">
    <source>
        <dbReference type="EMBL" id="MBP2372739.1"/>
    </source>
</evidence>
<organism evidence="2 3">
    <name type="scientific">Paeniglutamicibacter psychrophenolicus</name>
    <dbReference type="NCBI Taxonomy" id="257454"/>
    <lineage>
        <taxon>Bacteria</taxon>
        <taxon>Bacillati</taxon>
        <taxon>Actinomycetota</taxon>
        <taxon>Actinomycetes</taxon>
        <taxon>Micrococcales</taxon>
        <taxon>Micrococcaceae</taxon>
        <taxon>Paeniglutamicibacter</taxon>
    </lineage>
</organism>
<dbReference type="PANTHER" id="PTHR45036">
    <property type="entry name" value="METHYLTRANSFERASE LIKE 7B"/>
    <property type="match status" value="1"/>
</dbReference>
<dbReference type="PANTHER" id="PTHR45036:SF1">
    <property type="entry name" value="METHYLTRANSFERASE LIKE 7A"/>
    <property type="match status" value="1"/>
</dbReference>
<protein>
    <submittedName>
        <fullName evidence="2">SAM-dependent methyltransferase</fullName>
    </submittedName>
</protein>
<gene>
    <name evidence="2" type="ORF">JOF46_000651</name>
</gene>
<dbReference type="CDD" id="cd02440">
    <property type="entry name" value="AdoMet_MTases"/>
    <property type="match status" value="1"/>
</dbReference>
<feature type="domain" description="Methyltransferase type 11" evidence="1">
    <location>
        <begin position="58"/>
        <end position="150"/>
    </location>
</feature>
<keyword evidence="2" id="KW-0489">Methyltransferase</keyword>
<dbReference type="RefSeq" id="WP_209906013.1">
    <property type="nucleotide sequence ID" value="NZ_BAAAMI010000019.1"/>
</dbReference>
<dbReference type="Pfam" id="PF08241">
    <property type="entry name" value="Methyltransf_11"/>
    <property type="match status" value="1"/>
</dbReference>
<sequence length="224" mass="24784">MDSAPLRLSPYQDTSFDHGAISRFNAWFFTVLAGQINRYARLHKELAFDGIPPANVVELGAGCGANVGWMPAGVRLYALEPNRRMHDALRKTCSRAGVELVLLPTGAERMPFEDASVDEVVCSLVLCTVGDADAVLAEVGRVLRPGGHFRFVEHIAAPQGGMRGWVQLKIRRPWGWIFEGCDPHRDTLARIEAAGFTSVVAERRKFRRSPFWPVNTAAWGIATR</sequence>
<keyword evidence="3" id="KW-1185">Reference proteome</keyword>
<dbReference type="GO" id="GO:0032259">
    <property type="term" value="P:methylation"/>
    <property type="evidence" value="ECO:0007669"/>
    <property type="project" value="UniProtKB-KW"/>
</dbReference>
<proteinExistence type="predicted"/>
<dbReference type="Gene3D" id="3.40.50.150">
    <property type="entry name" value="Vaccinia Virus protein VP39"/>
    <property type="match status" value="1"/>
</dbReference>
<dbReference type="Proteomes" id="UP000766570">
    <property type="component" value="Unassembled WGS sequence"/>
</dbReference>
<keyword evidence="2" id="KW-0808">Transferase</keyword>
<dbReference type="InterPro" id="IPR052356">
    <property type="entry name" value="Thiol_S-MT"/>
</dbReference>
<dbReference type="InterPro" id="IPR029063">
    <property type="entry name" value="SAM-dependent_MTases_sf"/>
</dbReference>
<name>A0ABS4W956_9MICC</name>
<accession>A0ABS4W956</accession>
<dbReference type="EMBL" id="JAGIOE010000001">
    <property type="protein sequence ID" value="MBP2372739.1"/>
    <property type="molecule type" value="Genomic_DNA"/>
</dbReference>
<reference evidence="2 3" key="1">
    <citation type="submission" date="2021-03" db="EMBL/GenBank/DDBJ databases">
        <title>Sequencing the genomes of 1000 actinobacteria strains.</title>
        <authorList>
            <person name="Klenk H.-P."/>
        </authorList>
    </citation>
    <scope>NUCLEOTIDE SEQUENCE [LARGE SCALE GENOMIC DNA]</scope>
    <source>
        <strain evidence="2 3">DSM 15454</strain>
    </source>
</reference>
<dbReference type="InterPro" id="IPR013216">
    <property type="entry name" value="Methyltransf_11"/>
</dbReference>
<comment type="caution">
    <text evidence="2">The sequence shown here is derived from an EMBL/GenBank/DDBJ whole genome shotgun (WGS) entry which is preliminary data.</text>
</comment>
<dbReference type="SUPFAM" id="SSF53335">
    <property type="entry name" value="S-adenosyl-L-methionine-dependent methyltransferases"/>
    <property type="match status" value="1"/>
</dbReference>